<keyword evidence="3" id="KW-1185">Reference proteome</keyword>
<protein>
    <recommendedName>
        <fullName evidence="1">Endonuclease/exonuclease/phosphatase domain-containing protein</fullName>
    </recommendedName>
</protein>
<dbReference type="InterPro" id="IPR036691">
    <property type="entry name" value="Endo/exonu/phosph_ase_sf"/>
</dbReference>
<dbReference type="PANTHER" id="PTHR35218">
    <property type="entry name" value="RNASE H DOMAIN-CONTAINING PROTEIN"/>
    <property type="match status" value="1"/>
</dbReference>
<organism evidence="2 3">
    <name type="scientific">Acacia crassicarpa</name>
    <name type="common">northern wattle</name>
    <dbReference type="NCBI Taxonomy" id="499986"/>
    <lineage>
        <taxon>Eukaryota</taxon>
        <taxon>Viridiplantae</taxon>
        <taxon>Streptophyta</taxon>
        <taxon>Embryophyta</taxon>
        <taxon>Tracheophyta</taxon>
        <taxon>Spermatophyta</taxon>
        <taxon>Magnoliopsida</taxon>
        <taxon>eudicotyledons</taxon>
        <taxon>Gunneridae</taxon>
        <taxon>Pentapetalae</taxon>
        <taxon>rosids</taxon>
        <taxon>fabids</taxon>
        <taxon>Fabales</taxon>
        <taxon>Fabaceae</taxon>
        <taxon>Caesalpinioideae</taxon>
        <taxon>mimosoid clade</taxon>
        <taxon>Acacieae</taxon>
        <taxon>Acacia</taxon>
    </lineage>
</organism>
<accession>A0AAE1IVP9</accession>
<evidence type="ECO:0000259" key="1">
    <source>
        <dbReference type="Pfam" id="PF03372"/>
    </source>
</evidence>
<sequence>MLILAETKATNDAVFQPLRSWGFDSCCVVPSEGRSGGLGVFWRTSEIGASVLAIERQLIHLECLIPGIPAFNLTAVYGIPHSNLREQLWNSLLNFSASITRPWVVYGDFNDILSSQERIGGVRCNHRRINWFNNQVRGCGLSDLGSLGPRFTWRGPLLRGCDRLYERLDRALGNNLFLAQVENYVVKE</sequence>
<proteinExistence type="predicted"/>
<feature type="domain" description="Endonuclease/exonuclease/phosphatase" evidence="1">
    <location>
        <begin position="2"/>
        <end position="164"/>
    </location>
</feature>
<evidence type="ECO:0000313" key="2">
    <source>
        <dbReference type="EMBL" id="KAK4258510.1"/>
    </source>
</evidence>
<dbReference type="SUPFAM" id="SSF56219">
    <property type="entry name" value="DNase I-like"/>
    <property type="match status" value="1"/>
</dbReference>
<dbReference type="Proteomes" id="UP001293593">
    <property type="component" value="Unassembled WGS sequence"/>
</dbReference>
<dbReference type="AlphaFoldDB" id="A0AAE1IVP9"/>
<dbReference type="GO" id="GO:0003824">
    <property type="term" value="F:catalytic activity"/>
    <property type="evidence" value="ECO:0007669"/>
    <property type="project" value="InterPro"/>
</dbReference>
<dbReference type="EMBL" id="JAWXYG010000011">
    <property type="protein sequence ID" value="KAK4258510.1"/>
    <property type="molecule type" value="Genomic_DNA"/>
</dbReference>
<comment type="caution">
    <text evidence="2">The sequence shown here is derived from an EMBL/GenBank/DDBJ whole genome shotgun (WGS) entry which is preliminary data.</text>
</comment>
<dbReference type="Gene3D" id="3.60.10.10">
    <property type="entry name" value="Endonuclease/exonuclease/phosphatase"/>
    <property type="match status" value="1"/>
</dbReference>
<reference evidence="2" key="1">
    <citation type="submission" date="2023-10" db="EMBL/GenBank/DDBJ databases">
        <title>Chromosome-level genome of the transformable northern wattle, Acacia crassicarpa.</title>
        <authorList>
            <person name="Massaro I."/>
            <person name="Sinha N.R."/>
            <person name="Poethig S."/>
            <person name="Leichty A.R."/>
        </authorList>
    </citation>
    <scope>NUCLEOTIDE SEQUENCE</scope>
    <source>
        <strain evidence="2">Acra3RX</strain>
        <tissue evidence="2">Leaf</tissue>
    </source>
</reference>
<dbReference type="PANTHER" id="PTHR35218:SF9">
    <property type="entry name" value="ENDONUCLEASE_EXONUCLEASE_PHOSPHATASE DOMAIN-CONTAINING PROTEIN"/>
    <property type="match status" value="1"/>
</dbReference>
<name>A0AAE1IVP9_9FABA</name>
<dbReference type="InterPro" id="IPR005135">
    <property type="entry name" value="Endo/exonuclease/phosphatase"/>
</dbReference>
<gene>
    <name evidence="2" type="ORF">QN277_004952</name>
</gene>
<dbReference type="Pfam" id="PF03372">
    <property type="entry name" value="Exo_endo_phos"/>
    <property type="match status" value="1"/>
</dbReference>
<evidence type="ECO:0000313" key="3">
    <source>
        <dbReference type="Proteomes" id="UP001293593"/>
    </source>
</evidence>